<comment type="pathway">
    <text evidence="1 5">Metabolic intermediate biosynthesis; prephenate biosynthesis; prephenate from chorismate: step 1/1.</text>
</comment>
<dbReference type="SMART" id="SM00830">
    <property type="entry name" value="CM_2"/>
    <property type="match status" value="1"/>
</dbReference>
<feature type="chain" id="PRO_5046394230" description="Chorismate mutase" evidence="6">
    <location>
        <begin position="28"/>
        <end position="192"/>
    </location>
</feature>
<dbReference type="PROSITE" id="PS51168">
    <property type="entry name" value="CHORISMATE_MUT_2"/>
    <property type="match status" value="1"/>
</dbReference>
<feature type="domain" description="Chorismate mutase" evidence="7">
    <location>
        <begin position="15"/>
        <end position="109"/>
    </location>
</feature>
<reference evidence="8" key="1">
    <citation type="submission" date="2022-11" db="EMBL/GenBank/DDBJ databases">
        <title>Robbsia betulipollinis sp. nov., isolated from pollen of birch (Betula pendula).</title>
        <authorList>
            <person name="Shi H."/>
            <person name="Ambika Manirajan B."/>
            <person name="Ratering S."/>
            <person name="Geissler-Plaum R."/>
            <person name="Schnell S."/>
        </authorList>
    </citation>
    <scope>NUCLEOTIDE SEQUENCE</scope>
    <source>
        <strain evidence="8">Bb-Pol-6</strain>
    </source>
</reference>
<dbReference type="EC" id="5.4.99.5" evidence="2 5"/>
<keyword evidence="4 5" id="KW-0413">Isomerase</keyword>
<dbReference type="InterPro" id="IPR036263">
    <property type="entry name" value="Chorismate_II_sf"/>
</dbReference>
<evidence type="ECO:0000256" key="3">
    <source>
        <dbReference type="ARBA" id="ARBA00022729"/>
    </source>
</evidence>
<evidence type="ECO:0000259" key="7">
    <source>
        <dbReference type="PROSITE" id="PS51168"/>
    </source>
</evidence>
<proteinExistence type="predicted"/>
<evidence type="ECO:0000256" key="4">
    <source>
        <dbReference type="ARBA" id="ARBA00023235"/>
    </source>
</evidence>
<organism evidence="8 9">
    <name type="scientific">Robbsia betulipollinis</name>
    <dbReference type="NCBI Taxonomy" id="2981849"/>
    <lineage>
        <taxon>Bacteria</taxon>
        <taxon>Pseudomonadati</taxon>
        <taxon>Pseudomonadota</taxon>
        <taxon>Betaproteobacteria</taxon>
        <taxon>Burkholderiales</taxon>
        <taxon>Burkholderiaceae</taxon>
        <taxon>Robbsia</taxon>
    </lineage>
</organism>
<dbReference type="RefSeq" id="WP_267846156.1">
    <property type="nucleotide sequence ID" value="NZ_JAPMXC010000001.1"/>
</dbReference>
<dbReference type="SUPFAM" id="SSF48600">
    <property type="entry name" value="Chorismate mutase II"/>
    <property type="match status" value="1"/>
</dbReference>
<evidence type="ECO:0000256" key="1">
    <source>
        <dbReference type="ARBA" id="ARBA00004817"/>
    </source>
</evidence>
<name>A0ABT3ZJP1_9BURK</name>
<keyword evidence="3 6" id="KW-0732">Signal</keyword>
<evidence type="ECO:0000256" key="2">
    <source>
        <dbReference type="ARBA" id="ARBA00012404"/>
    </source>
</evidence>
<dbReference type="Gene3D" id="1.20.59.10">
    <property type="entry name" value="Chorismate mutase"/>
    <property type="match status" value="1"/>
</dbReference>
<gene>
    <name evidence="8" type="ORF">OVY01_05145</name>
</gene>
<dbReference type="PANTHER" id="PTHR38041:SF2">
    <property type="entry name" value="SECRETED CHORISMATE MUTASE"/>
    <property type="match status" value="1"/>
</dbReference>
<dbReference type="InterPro" id="IPR051331">
    <property type="entry name" value="Chorismate_mutase-related"/>
</dbReference>
<protein>
    <recommendedName>
        <fullName evidence="2 5">Chorismate mutase</fullName>
        <ecNumber evidence="2 5">5.4.99.5</ecNumber>
    </recommendedName>
</protein>
<feature type="signal peptide" evidence="6">
    <location>
        <begin position="1"/>
        <end position="27"/>
    </location>
</feature>
<evidence type="ECO:0000256" key="5">
    <source>
        <dbReference type="PIRNR" id="PIRNR026640"/>
    </source>
</evidence>
<accession>A0ABT3ZJP1</accession>
<comment type="caution">
    <text evidence="8">The sequence shown here is derived from an EMBL/GenBank/DDBJ whole genome shotgun (WGS) entry which is preliminary data.</text>
</comment>
<dbReference type="NCBIfam" id="TIGR01806">
    <property type="entry name" value="CM_mono2"/>
    <property type="match status" value="1"/>
</dbReference>
<comment type="catalytic activity">
    <reaction evidence="5">
        <text>chorismate = prephenate</text>
        <dbReference type="Rhea" id="RHEA:13897"/>
        <dbReference type="ChEBI" id="CHEBI:29748"/>
        <dbReference type="ChEBI" id="CHEBI:29934"/>
        <dbReference type="EC" id="5.4.99.5"/>
    </reaction>
</comment>
<sequence length="192" mass="21097">MKTQRRHTRTLCAAAIMLMCLSPLSHGAAMQDKALVSILDMTVSRLKIARQVALAKWDSQKPVEDSAREAIVIAAAVKEAQQVGISPTVATGFFSDQIEANKLVQYGLLADWRRAGIAPPDERVNLLNDIRPELDRLQKGFIQELAAVQVFQSSAQCPVHMAKLSGKYAIDKGLSPLYSIALDRALARFCEH</sequence>
<dbReference type="GO" id="GO:0004106">
    <property type="term" value="F:chorismate mutase activity"/>
    <property type="evidence" value="ECO:0007669"/>
    <property type="project" value="UniProtKB-EC"/>
</dbReference>
<evidence type="ECO:0000313" key="9">
    <source>
        <dbReference type="Proteomes" id="UP001082899"/>
    </source>
</evidence>
<evidence type="ECO:0000313" key="8">
    <source>
        <dbReference type="EMBL" id="MCY0386632.1"/>
    </source>
</evidence>
<evidence type="ECO:0000256" key="6">
    <source>
        <dbReference type="SAM" id="SignalP"/>
    </source>
</evidence>
<dbReference type="InterPro" id="IPR002701">
    <property type="entry name" value="CM_II_prokaryot"/>
</dbReference>
<dbReference type="EMBL" id="JAPMXC010000001">
    <property type="protein sequence ID" value="MCY0386632.1"/>
    <property type="molecule type" value="Genomic_DNA"/>
</dbReference>
<dbReference type="InterPro" id="IPR008240">
    <property type="entry name" value="Chorismate_mutase_periplasmic"/>
</dbReference>
<dbReference type="Proteomes" id="UP001082899">
    <property type="component" value="Unassembled WGS sequence"/>
</dbReference>
<dbReference type="Pfam" id="PF01817">
    <property type="entry name" value="CM_2"/>
    <property type="match status" value="1"/>
</dbReference>
<keyword evidence="9" id="KW-1185">Reference proteome</keyword>
<dbReference type="PANTHER" id="PTHR38041">
    <property type="entry name" value="CHORISMATE MUTASE"/>
    <property type="match status" value="1"/>
</dbReference>
<dbReference type="PIRSF" id="PIRSF026640">
    <property type="entry name" value="Peripl_chor_mut"/>
    <property type="match status" value="1"/>
</dbReference>
<dbReference type="InterPro" id="IPR036979">
    <property type="entry name" value="CM_dom_sf"/>
</dbReference>
<dbReference type="NCBIfam" id="NF006741">
    <property type="entry name" value="PRK09269.1"/>
    <property type="match status" value="1"/>
</dbReference>
<comment type="function">
    <text evidence="5">Catalyzes the Claisen rearrangement of chorismate to prephenate.</text>
</comment>